<dbReference type="Proteomes" id="UP000887574">
    <property type="component" value="Unplaced"/>
</dbReference>
<dbReference type="WBParaSite" id="jg2644">
    <property type="protein sequence ID" value="jg2644"/>
    <property type="gene ID" value="jg2644"/>
</dbReference>
<dbReference type="AlphaFoldDB" id="A0A915E4N4"/>
<proteinExistence type="predicted"/>
<keyword evidence="1" id="KW-1185">Reference proteome</keyword>
<accession>A0A915E4N4</accession>
<sequence length="324" mass="36763">MKHFNLSVENFKQLALKNNFTLKEINQANDYYGGYRSVGEDGTSHRFVNTFSALNYLQDRHLKSYWCESDQVQMLKPLFQTSSSVEAFSLMQNSAYMEWVNTDTFPPGTPDSVVCGSERCVVDLTKPFDIKQLMDLKKLSNTKKDLDNPDQLKLFLTFLFYRGYFTEANSGGNKKKGQAIGTNKEIYPDSSEVYGEIVSIGTKCEPQERTLVAAVSGYLESSEVFRSMIEIKSSGRVYRPEIHAAVDAYVKHMLENEKRDPPMSGWMDMEIEYVGRNTIYCSEWKKLIVDPSDTNEAEIQKKVQNELLVGLGQVCTISPGCALL</sequence>
<reference evidence="2" key="1">
    <citation type="submission" date="2022-11" db="UniProtKB">
        <authorList>
            <consortium name="WormBaseParasite"/>
        </authorList>
    </citation>
    <scope>IDENTIFICATION</scope>
</reference>
<organism evidence="1 2">
    <name type="scientific">Ditylenchus dipsaci</name>
    <dbReference type="NCBI Taxonomy" id="166011"/>
    <lineage>
        <taxon>Eukaryota</taxon>
        <taxon>Metazoa</taxon>
        <taxon>Ecdysozoa</taxon>
        <taxon>Nematoda</taxon>
        <taxon>Chromadorea</taxon>
        <taxon>Rhabditida</taxon>
        <taxon>Tylenchina</taxon>
        <taxon>Tylenchomorpha</taxon>
        <taxon>Sphaerularioidea</taxon>
        <taxon>Anguinidae</taxon>
        <taxon>Anguininae</taxon>
        <taxon>Ditylenchus</taxon>
    </lineage>
</organism>
<name>A0A915E4N4_9BILA</name>
<protein>
    <submittedName>
        <fullName evidence="2">Uncharacterized protein</fullName>
    </submittedName>
</protein>
<evidence type="ECO:0000313" key="1">
    <source>
        <dbReference type="Proteomes" id="UP000887574"/>
    </source>
</evidence>
<evidence type="ECO:0000313" key="2">
    <source>
        <dbReference type="WBParaSite" id="jg2644"/>
    </source>
</evidence>